<name>A0A414UYA9_MEDGN</name>
<reference evidence="3 4" key="1">
    <citation type="submission" date="2018-08" db="EMBL/GenBank/DDBJ databases">
        <title>A genome reference for cultivated species of the human gut microbiota.</title>
        <authorList>
            <person name="Zou Y."/>
            <person name="Xue W."/>
            <person name="Luo G."/>
        </authorList>
    </citation>
    <scope>NUCLEOTIDE SEQUENCE [LARGE SCALE GENOMIC DNA]</scope>
    <source>
        <strain evidence="3 4">AM21-18</strain>
    </source>
</reference>
<feature type="domain" description="Calcineurin-like phosphoesterase" evidence="2">
    <location>
        <begin position="5"/>
        <end position="241"/>
    </location>
</feature>
<comment type="caution">
    <text evidence="3">The sequence shown here is derived from an EMBL/GenBank/DDBJ whole genome shotgun (WGS) entry which is preliminary data.</text>
</comment>
<evidence type="ECO:0000313" key="4">
    <source>
        <dbReference type="Proteomes" id="UP000283981"/>
    </source>
</evidence>
<dbReference type="EMBL" id="QRIS01000005">
    <property type="protein sequence ID" value="RHG87232.1"/>
    <property type="molecule type" value="Genomic_DNA"/>
</dbReference>
<accession>A0A414UYA9</accession>
<organism evidence="3 4">
    <name type="scientific">Mediterraneibacter gnavus</name>
    <name type="common">Ruminococcus gnavus</name>
    <dbReference type="NCBI Taxonomy" id="33038"/>
    <lineage>
        <taxon>Bacteria</taxon>
        <taxon>Bacillati</taxon>
        <taxon>Bacillota</taxon>
        <taxon>Clostridia</taxon>
        <taxon>Lachnospirales</taxon>
        <taxon>Lachnospiraceae</taxon>
        <taxon>Mediterraneibacter</taxon>
    </lineage>
</organism>
<protein>
    <recommendedName>
        <fullName evidence="2">Calcineurin-like phosphoesterase domain-containing protein</fullName>
    </recommendedName>
</protein>
<dbReference type="GO" id="GO:0016787">
    <property type="term" value="F:hydrolase activity"/>
    <property type="evidence" value="ECO:0007669"/>
    <property type="project" value="InterPro"/>
</dbReference>
<dbReference type="SUPFAM" id="SSF56300">
    <property type="entry name" value="Metallo-dependent phosphatases"/>
    <property type="match status" value="1"/>
</dbReference>
<gene>
    <name evidence="3" type="ORF">DW243_03750</name>
</gene>
<dbReference type="PANTHER" id="PTHR31302:SF0">
    <property type="entry name" value="TRANSMEMBRANE PROTEIN WITH METALLOPHOSPHOESTERASE DOMAIN"/>
    <property type="match status" value="1"/>
</dbReference>
<dbReference type="Gene3D" id="3.60.21.10">
    <property type="match status" value="1"/>
</dbReference>
<keyword evidence="1" id="KW-0175">Coiled coil</keyword>
<dbReference type="Proteomes" id="UP000283981">
    <property type="component" value="Unassembled WGS sequence"/>
</dbReference>
<dbReference type="InterPro" id="IPR051158">
    <property type="entry name" value="Metallophosphoesterase_sf"/>
</dbReference>
<dbReference type="RefSeq" id="WP_117888725.1">
    <property type="nucleotide sequence ID" value="NZ_OZ186716.1"/>
</dbReference>
<dbReference type="PANTHER" id="PTHR31302">
    <property type="entry name" value="TRANSMEMBRANE PROTEIN WITH METALLOPHOSPHOESTERASE DOMAIN-RELATED"/>
    <property type="match status" value="1"/>
</dbReference>
<dbReference type="InterPro" id="IPR004843">
    <property type="entry name" value="Calcineurin-like_PHP"/>
</dbReference>
<dbReference type="InterPro" id="IPR027417">
    <property type="entry name" value="P-loop_NTPase"/>
</dbReference>
<sequence length="1045" mass="122498">MELVLVHITDIHLENDTDYNILEGRSEYIANAINKHIIDETNTLLILCITGDIAYSGKEEQYLFASIFISDIIAGIKKRYNDLFIQIVTVPGNHDCDFDREDSVIRESVLRDSNLDMLNGSIIKTCTTAEENYFNFVKDWDESIAPLVSASAESIFAINGLRYKGVSLKFHCLNTAWCSSKNEKPKEMRIAIPEQEDKIENDIVITLMHHDESWMTWDSVEEWKKYYKYYSDIVLVGHDHVSEIVLKDNYGAATNYFVKGNQLYNSHYPEQSGFNVLKIDLESNIERFFSYEWNGKLYENILDTKSREFKKNRYVKSGVELKADFLEYLEDNEIDLVSKAKGILKLSDVFVYPVLKGESISNKKNKALYKNKEDIIQIIKNKKYIMISGEKEYGKTALLKQLYKDFFNMKLYPVMVDATELRTGEGDELNNKIAEIYEQQYSNLEKEEILQMEEEKKVCIIDNFEEIVVSDKLIKKILHYLTCKFGIVVITSNLQNDLLGFLKNVETKEYLEKKFTRLYIQDLKNYMRRKLVSRWLLLSNEEQNPESQEFDVLCRNKLAQVQSVMKTGFFNKTPIEFLLVLSYLDNYEKMNTDYSRYSYIYECLILDKINEISNGDTNEATMYKTILEQLAFRVYDEEQQQNMEESFVLGVIFDYNQDYRGSKGSGIDVINNLTKYKVLEKREGKYRFKHSYMYYYFTGSYILNQLPPDMRMQKTKKIFEDLSKELNFNIALFLAYDMSAEYEILPLIQAVCKELLVEYQNFEYAQQKDLLKKLEYDIDRKVEQIFNIPKNVNIPKIQEETALKQYEVEMDEVNQQSEKDEEMLEKEAELDKMSLEFTKTIRIIEFLGDILKNYSSSIKRKPRIEIINLMYDSSMKLMGALYESLNGMIDTIIEIVDEKAKEDQEEIAAKSQFKMKINEFLSQFWGAFVGATVCNLGYSLQSDRIVDEIIDVRTEKNCTFFRMASIDYLIRTQNGHLPVKDIEECIKGKNKLDTFSRSILSQNVAVYLRNYQYDVNDKKAVCSLLNFNIKDIFIDEQKNKLISDV</sequence>
<dbReference type="AlphaFoldDB" id="A0A414UYA9"/>
<evidence type="ECO:0000259" key="2">
    <source>
        <dbReference type="Pfam" id="PF00149"/>
    </source>
</evidence>
<dbReference type="InterPro" id="IPR029052">
    <property type="entry name" value="Metallo-depent_PP-like"/>
</dbReference>
<dbReference type="SUPFAM" id="SSF52540">
    <property type="entry name" value="P-loop containing nucleoside triphosphate hydrolases"/>
    <property type="match status" value="1"/>
</dbReference>
<dbReference type="Pfam" id="PF00149">
    <property type="entry name" value="Metallophos"/>
    <property type="match status" value="1"/>
</dbReference>
<evidence type="ECO:0000313" key="3">
    <source>
        <dbReference type="EMBL" id="RHG87232.1"/>
    </source>
</evidence>
<dbReference type="Gene3D" id="3.40.50.300">
    <property type="entry name" value="P-loop containing nucleotide triphosphate hydrolases"/>
    <property type="match status" value="1"/>
</dbReference>
<feature type="coiled-coil region" evidence="1">
    <location>
        <begin position="796"/>
        <end position="830"/>
    </location>
</feature>
<evidence type="ECO:0000256" key="1">
    <source>
        <dbReference type="SAM" id="Coils"/>
    </source>
</evidence>
<proteinExistence type="predicted"/>